<dbReference type="GO" id="GO:0043565">
    <property type="term" value="F:sequence-specific DNA binding"/>
    <property type="evidence" value="ECO:0007669"/>
    <property type="project" value="InterPro"/>
</dbReference>
<organism evidence="8 9">
    <name type="scientific">Pseudomonas chlororaphis</name>
    <dbReference type="NCBI Taxonomy" id="587753"/>
    <lineage>
        <taxon>Bacteria</taxon>
        <taxon>Pseudomonadati</taxon>
        <taxon>Pseudomonadota</taxon>
        <taxon>Gammaproteobacteria</taxon>
        <taxon>Pseudomonadales</taxon>
        <taxon>Pseudomonadaceae</taxon>
        <taxon>Pseudomonas</taxon>
    </lineage>
</organism>
<evidence type="ECO:0000256" key="6">
    <source>
        <dbReference type="ARBA" id="ARBA00037345"/>
    </source>
</evidence>
<evidence type="ECO:0000256" key="3">
    <source>
        <dbReference type="ARBA" id="ARBA00023125"/>
    </source>
</evidence>
<dbReference type="GO" id="GO:0003700">
    <property type="term" value="F:DNA-binding transcription factor activity"/>
    <property type="evidence" value="ECO:0007669"/>
    <property type="project" value="InterPro"/>
</dbReference>
<keyword evidence="4" id="KW-0010">Activator</keyword>
<accession>A0A0G3GQF2</accession>
<sequence length="318" mass="36221">MDSHLLSERSSIFRDADPYAVSDYVNLHVGSHRIGLSRTTHPQASLNHRKFAGLDLCRISYGGSVRVTSPALESVYHLQVLLSGNCLWRGYKHEHYLLPGELLLINPDDPVDLTYSQDCEKFIVKLPVQLLESICDELRWLRPATGIRFLRNHYQLDELEGFLGLLAMICQESEASTPIMRVQEHYAQIIGSKLLSLMTTNVSREGAGSQSASFDRILDYIDRNLKQDLNAEHLAQQVSMSTRSLYVLFERHLGITPLQYIRQRKLERIQACLSDPSCPVRSLTEVALDYGFLHLGRFSELYRSQFGELPSQTLKSRV</sequence>
<dbReference type="InterPro" id="IPR050204">
    <property type="entry name" value="AraC_XylS_family_regulators"/>
</dbReference>
<dbReference type="PROSITE" id="PS01124">
    <property type="entry name" value="HTH_ARAC_FAMILY_2"/>
    <property type="match status" value="1"/>
</dbReference>
<dbReference type="Pfam" id="PF14525">
    <property type="entry name" value="AraC_binding_2"/>
    <property type="match status" value="1"/>
</dbReference>
<feature type="domain" description="HTH araC/xylS-type" evidence="7">
    <location>
        <begin position="215"/>
        <end position="316"/>
    </location>
</feature>
<dbReference type="SUPFAM" id="SSF46689">
    <property type="entry name" value="Homeodomain-like"/>
    <property type="match status" value="1"/>
</dbReference>
<dbReference type="PANTHER" id="PTHR46796:SF6">
    <property type="entry name" value="ARAC SUBFAMILY"/>
    <property type="match status" value="1"/>
</dbReference>
<reference evidence="9" key="2">
    <citation type="submission" date="2015-03" db="EMBL/GenBank/DDBJ databases">
        <authorList>
            <person name="Deng P."/>
            <person name="Lu S."/>
        </authorList>
    </citation>
    <scope>NUCLEOTIDE SEQUENCE [LARGE SCALE GENOMIC DNA]</scope>
    <source>
        <strain evidence="9">UFB2</strain>
    </source>
</reference>
<comment type="function">
    <text evidence="6">Regulatory protein of the TOL plasmid xyl operons. XylS activates the xylXYZLTEGFJQKIH operon required for the degradation of toluene, m-xylene and p-xylene.</text>
</comment>
<dbReference type="Gene3D" id="1.10.10.60">
    <property type="entry name" value="Homeodomain-like"/>
    <property type="match status" value="1"/>
</dbReference>
<evidence type="ECO:0000256" key="4">
    <source>
        <dbReference type="ARBA" id="ARBA00023159"/>
    </source>
</evidence>
<keyword evidence="2" id="KW-0805">Transcription regulation</keyword>
<dbReference type="GO" id="GO:0009893">
    <property type="term" value="P:positive regulation of metabolic process"/>
    <property type="evidence" value="ECO:0007669"/>
    <property type="project" value="UniProtKB-ARBA"/>
</dbReference>
<dbReference type="PANTHER" id="PTHR46796">
    <property type="entry name" value="HTH-TYPE TRANSCRIPTIONAL ACTIVATOR RHAS-RELATED"/>
    <property type="match status" value="1"/>
</dbReference>
<evidence type="ECO:0000256" key="2">
    <source>
        <dbReference type="ARBA" id="ARBA00023015"/>
    </source>
</evidence>
<evidence type="ECO:0000313" key="8">
    <source>
        <dbReference type="EMBL" id="AKK01027.1"/>
    </source>
</evidence>
<proteinExistence type="predicted"/>
<gene>
    <name evidence="8" type="ORF">VM99_24285</name>
</gene>
<reference evidence="8 9" key="1">
    <citation type="journal article" date="2015" name="Stand. Genomic Sci.">
        <title>Complete genome of Pseudomonas chlororaphis strain UFB2, a soil bacterium with antibacterial activity against bacterial canker pathogen of tomato.</title>
        <authorList>
            <person name="Deng P."/>
            <person name="Wang X."/>
            <person name="Baird S.M."/>
            <person name="Lu S.E."/>
        </authorList>
    </citation>
    <scope>NUCLEOTIDE SEQUENCE [LARGE SCALE GENOMIC DNA]</scope>
    <source>
        <strain evidence="8 9">UFB2</strain>
    </source>
</reference>
<dbReference type="AlphaFoldDB" id="A0A0G3GQF2"/>
<keyword evidence="3" id="KW-0238">DNA-binding</keyword>
<name>A0A0G3GQF2_9PSED</name>
<comment type="subcellular location">
    <subcellularLocation>
        <location evidence="1">Cytoplasm</location>
    </subcellularLocation>
</comment>
<dbReference type="GO" id="GO:0005737">
    <property type="term" value="C:cytoplasm"/>
    <property type="evidence" value="ECO:0007669"/>
    <property type="project" value="UniProtKB-SubCell"/>
</dbReference>
<dbReference type="PROSITE" id="PS00041">
    <property type="entry name" value="HTH_ARAC_FAMILY_1"/>
    <property type="match status" value="1"/>
</dbReference>
<evidence type="ECO:0000256" key="5">
    <source>
        <dbReference type="ARBA" id="ARBA00023163"/>
    </source>
</evidence>
<dbReference type="SMART" id="SM00342">
    <property type="entry name" value="HTH_ARAC"/>
    <property type="match status" value="1"/>
</dbReference>
<keyword evidence="5" id="KW-0804">Transcription</keyword>
<dbReference type="InterPro" id="IPR035418">
    <property type="entry name" value="AraC-bd_2"/>
</dbReference>
<evidence type="ECO:0000256" key="1">
    <source>
        <dbReference type="ARBA" id="ARBA00004496"/>
    </source>
</evidence>
<evidence type="ECO:0000259" key="7">
    <source>
        <dbReference type="PROSITE" id="PS01124"/>
    </source>
</evidence>
<dbReference type="EMBL" id="CP011020">
    <property type="protein sequence ID" value="AKK01027.1"/>
    <property type="molecule type" value="Genomic_DNA"/>
</dbReference>
<dbReference type="InterPro" id="IPR009057">
    <property type="entry name" value="Homeodomain-like_sf"/>
</dbReference>
<dbReference type="InterPro" id="IPR018060">
    <property type="entry name" value="HTH_AraC"/>
</dbReference>
<protein>
    <submittedName>
        <fullName evidence="8">AraC family transcriptional regulator</fullName>
    </submittedName>
</protein>
<dbReference type="Proteomes" id="UP000035212">
    <property type="component" value="Chromosome"/>
</dbReference>
<dbReference type="Pfam" id="PF12833">
    <property type="entry name" value="HTH_18"/>
    <property type="match status" value="1"/>
</dbReference>
<dbReference type="PATRIC" id="fig|587753.11.peg.4980"/>
<evidence type="ECO:0000313" key="9">
    <source>
        <dbReference type="Proteomes" id="UP000035212"/>
    </source>
</evidence>
<dbReference type="InterPro" id="IPR018062">
    <property type="entry name" value="HTH_AraC-typ_CS"/>
</dbReference>